<dbReference type="AlphaFoldDB" id="A0A0F9T290"/>
<reference evidence="1" key="1">
    <citation type="journal article" date="2015" name="Nature">
        <title>Complex archaea that bridge the gap between prokaryotes and eukaryotes.</title>
        <authorList>
            <person name="Spang A."/>
            <person name="Saw J.H."/>
            <person name="Jorgensen S.L."/>
            <person name="Zaremba-Niedzwiedzka K."/>
            <person name="Martijn J."/>
            <person name="Lind A.E."/>
            <person name="van Eijk R."/>
            <person name="Schleper C."/>
            <person name="Guy L."/>
            <person name="Ettema T.J."/>
        </authorList>
    </citation>
    <scope>NUCLEOTIDE SEQUENCE</scope>
</reference>
<dbReference type="EMBL" id="LAZR01000436">
    <property type="protein sequence ID" value="KKN68927.1"/>
    <property type="molecule type" value="Genomic_DNA"/>
</dbReference>
<gene>
    <name evidence="1" type="ORF">LCGC14_0445840</name>
</gene>
<comment type="caution">
    <text evidence="1">The sequence shown here is derived from an EMBL/GenBank/DDBJ whole genome shotgun (WGS) entry which is preliminary data.</text>
</comment>
<sequence>MARSERGRALTFVFLSLKIRMEEMRDEVLLGLLEDHCAVR</sequence>
<accession>A0A0F9T290</accession>
<organism evidence="1">
    <name type="scientific">marine sediment metagenome</name>
    <dbReference type="NCBI Taxonomy" id="412755"/>
    <lineage>
        <taxon>unclassified sequences</taxon>
        <taxon>metagenomes</taxon>
        <taxon>ecological metagenomes</taxon>
    </lineage>
</organism>
<name>A0A0F9T290_9ZZZZ</name>
<evidence type="ECO:0000313" key="1">
    <source>
        <dbReference type="EMBL" id="KKN68927.1"/>
    </source>
</evidence>
<proteinExistence type="predicted"/>
<protein>
    <submittedName>
        <fullName evidence="1">Uncharacterized protein</fullName>
    </submittedName>
</protein>